<dbReference type="EMBL" id="FPJA01000004">
    <property type="protein sequence ID" value="SFW14839.1"/>
    <property type="molecule type" value="Genomic_DNA"/>
</dbReference>
<name>A0A1K1LVE7_SELRU</name>
<keyword evidence="8" id="KW-1185">Reference proteome</keyword>
<dbReference type="InterPro" id="IPR010280">
    <property type="entry name" value="U5_MeTrfase_fam"/>
</dbReference>
<accession>A0A1K1LVE7</accession>
<protein>
    <submittedName>
        <fullName evidence="7">23S rRNA (Uracil1939-C5)-methyltransferase</fullName>
    </submittedName>
</protein>
<keyword evidence="2 4" id="KW-0808">Transferase</keyword>
<dbReference type="InterPro" id="IPR030390">
    <property type="entry name" value="MeTrfase_TrmA_AS"/>
</dbReference>
<dbReference type="PANTHER" id="PTHR11061:SF30">
    <property type="entry name" value="TRNA (URACIL(54)-C(5))-METHYLTRANSFERASE"/>
    <property type="match status" value="1"/>
</dbReference>
<feature type="binding site" evidence="4">
    <location>
        <position position="287"/>
    </location>
    <ligand>
        <name>S-adenosyl-L-methionine</name>
        <dbReference type="ChEBI" id="CHEBI:59789"/>
    </ligand>
</feature>
<comment type="similarity">
    <text evidence="4">Belongs to the class I-like SAM-binding methyltransferase superfamily. RNA M5U methyltransferase family.</text>
</comment>
<evidence type="ECO:0000256" key="5">
    <source>
        <dbReference type="PROSITE-ProRule" id="PRU10015"/>
    </source>
</evidence>
<feature type="binding site" evidence="4">
    <location>
        <position position="316"/>
    </location>
    <ligand>
        <name>S-adenosyl-L-methionine</name>
        <dbReference type="ChEBI" id="CHEBI:59789"/>
    </ligand>
</feature>
<dbReference type="Proteomes" id="UP000182958">
    <property type="component" value="Unassembled WGS sequence"/>
</dbReference>
<sequence>MSKKVPVEKGKAYEIVINTLGTSGEGVGRYDDFTVFVPYALPGETVEAVIDEVKKTYAKGHVKKIIKKSADRVEPICAIYDKCGGCQLQHLDYMAQLNAKRQQVIDAVTRIGKQPDLHVEPTIGAATPWNYRNKMQFPIGRDKGKTIIGCFAQGSHAIIDTTDCHIQKEGNNEVVNAVREIVTKLNIPVYNEDKHTGVLRHVVGRVGKNGDIMVVIVTATKTMPKEKEFVKMLRARLPKVVSVHQNIQTYHNNVIMGRDTKLLWGRPTIQDSIGRLNFHISPRSFFQVNTSQAEVLYNKALEYANLTGQETVIDAYCGTGTITLFLAQKAHSVIGIEIVKPAILDAQKNARDNNVRNAEFIVGDATKVMPRLYKQGVRADVVVVDPPRAGCTPTVLETFANMQPDRIVYVSCNPASLARDIAILDELGYKAVKVQPVDMFPCTSHVETCVLLVRESISDDEMVSIKVDLDGIALDQGRYVPPAKPTYKNIKQWIFDKYGFNVSTLYIAQIKDKVGLEKRKNYNPGSGEGRVPVCPPEKEEAIMDAFKHFGLIRQ</sequence>
<keyword evidence="3 4" id="KW-0949">S-adenosyl-L-methionine</keyword>
<dbReference type="PROSITE" id="PS01230">
    <property type="entry name" value="TRMA_1"/>
    <property type="match status" value="1"/>
</dbReference>
<dbReference type="PANTHER" id="PTHR11061">
    <property type="entry name" value="RNA M5U METHYLTRANSFERASE"/>
    <property type="match status" value="1"/>
</dbReference>
<evidence type="ECO:0000256" key="3">
    <source>
        <dbReference type="ARBA" id="ARBA00022691"/>
    </source>
</evidence>
<dbReference type="GO" id="GO:0070475">
    <property type="term" value="P:rRNA base methylation"/>
    <property type="evidence" value="ECO:0007669"/>
    <property type="project" value="TreeGrafter"/>
</dbReference>
<dbReference type="FunFam" id="2.40.50.1070:FF:000003">
    <property type="entry name" value="23S rRNA (Uracil-5-)-methyltransferase RumA"/>
    <property type="match status" value="1"/>
</dbReference>
<dbReference type="FunFam" id="2.40.50.140:FF:000097">
    <property type="entry name" value="23S rRNA (uracil(1939)-C(5))-methyltransferase RlmD"/>
    <property type="match status" value="1"/>
</dbReference>
<proteinExistence type="inferred from homology"/>
<dbReference type="Pfam" id="PF05958">
    <property type="entry name" value="tRNA_U5-meth_tr"/>
    <property type="match status" value="1"/>
</dbReference>
<dbReference type="SUPFAM" id="SSF53335">
    <property type="entry name" value="S-adenosyl-L-methionine-dependent methyltransferases"/>
    <property type="match status" value="1"/>
</dbReference>
<dbReference type="InterPro" id="IPR029063">
    <property type="entry name" value="SAM-dependent_MTases_sf"/>
</dbReference>
<feature type="active site" evidence="5">
    <location>
        <position position="412"/>
    </location>
</feature>
<evidence type="ECO:0000256" key="2">
    <source>
        <dbReference type="ARBA" id="ARBA00022679"/>
    </source>
</evidence>
<dbReference type="PROSITE" id="PS51687">
    <property type="entry name" value="SAM_MT_RNA_M5U"/>
    <property type="match status" value="1"/>
</dbReference>
<dbReference type="Pfam" id="PF01938">
    <property type="entry name" value="TRAM"/>
    <property type="match status" value="1"/>
</dbReference>
<evidence type="ECO:0000256" key="4">
    <source>
        <dbReference type="PROSITE-ProRule" id="PRU01024"/>
    </source>
</evidence>
<dbReference type="GO" id="GO:0070041">
    <property type="term" value="F:rRNA (uridine-C5-)-methyltransferase activity"/>
    <property type="evidence" value="ECO:0007669"/>
    <property type="project" value="UniProtKB-ARBA"/>
</dbReference>
<dbReference type="Gene3D" id="2.40.50.1070">
    <property type="match status" value="1"/>
</dbReference>
<feature type="active site" description="Nucleophile" evidence="4">
    <location>
        <position position="412"/>
    </location>
</feature>
<dbReference type="InterPro" id="IPR012340">
    <property type="entry name" value="NA-bd_OB-fold"/>
</dbReference>
<dbReference type="AlphaFoldDB" id="A0A1K1LVE7"/>
<keyword evidence="1 4" id="KW-0489">Methyltransferase</keyword>
<reference evidence="8" key="1">
    <citation type="submission" date="2016-11" db="EMBL/GenBank/DDBJ databases">
        <authorList>
            <person name="Varghese N."/>
            <person name="Submissions S."/>
        </authorList>
    </citation>
    <scope>NUCLEOTIDE SEQUENCE [LARGE SCALE GENOMIC DNA]</scope>
    <source>
        <strain evidence="8">C3</strain>
    </source>
</reference>
<evidence type="ECO:0000259" key="6">
    <source>
        <dbReference type="PROSITE" id="PS50926"/>
    </source>
</evidence>
<dbReference type="SUPFAM" id="SSF50249">
    <property type="entry name" value="Nucleic acid-binding proteins"/>
    <property type="match status" value="1"/>
</dbReference>
<dbReference type="CDD" id="cd02440">
    <property type="entry name" value="AdoMet_MTases"/>
    <property type="match status" value="1"/>
</dbReference>
<dbReference type="Gene3D" id="2.40.50.140">
    <property type="entry name" value="Nucleic acid-binding proteins"/>
    <property type="match status" value="1"/>
</dbReference>
<feature type="domain" description="TRAM" evidence="6">
    <location>
        <begin position="6"/>
        <end position="64"/>
    </location>
</feature>
<dbReference type="Gene3D" id="3.40.50.150">
    <property type="entry name" value="Vaccinia Virus protein VP39"/>
    <property type="match status" value="1"/>
</dbReference>
<evidence type="ECO:0000313" key="8">
    <source>
        <dbReference type="Proteomes" id="UP000182958"/>
    </source>
</evidence>
<dbReference type="NCBIfam" id="TIGR00479">
    <property type="entry name" value="rumA"/>
    <property type="match status" value="1"/>
</dbReference>
<feature type="binding site" evidence="4">
    <location>
        <position position="385"/>
    </location>
    <ligand>
        <name>S-adenosyl-L-methionine</name>
        <dbReference type="ChEBI" id="CHEBI:59789"/>
    </ligand>
</feature>
<evidence type="ECO:0000256" key="1">
    <source>
        <dbReference type="ARBA" id="ARBA00022603"/>
    </source>
</evidence>
<evidence type="ECO:0000313" key="7">
    <source>
        <dbReference type="EMBL" id="SFW14839.1"/>
    </source>
</evidence>
<dbReference type="InterPro" id="IPR002792">
    <property type="entry name" value="TRAM_dom"/>
</dbReference>
<organism evidence="7 8">
    <name type="scientific">Selenomonas ruminantium</name>
    <dbReference type="NCBI Taxonomy" id="971"/>
    <lineage>
        <taxon>Bacteria</taxon>
        <taxon>Bacillati</taxon>
        <taxon>Bacillota</taxon>
        <taxon>Negativicutes</taxon>
        <taxon>Selenomonadales</taxon>
        <taxon>Selenomonadaceae</taxon>
        <taxon>Selenomonas</taxon>
    </lineage>
</organism>
<gene>
    <name evidence="7" type="ORF">SAMN02910323_0370</name>
</gene>
<dbReference type="FunFam" id="3.40.50.150:FF:000009">
    <property type="entry name" value="23S rRNA (Uracil(1939)-C(5))-methyltransferase RlmD"/>
    <property type="match status" value="1"/>
</dbReference>
<feature type="binding site" evidence="4">
    <location>
        <position position="337"/>
    </location>
    <ligand>
        <name>S-adenosyl-L-methionine</name>
        <dbReference type="ChEBI" id="CHEBI:59789"/>
    </ligand>
</feature>
<dbReference type="PROSITE" id="PS50926">
    <property type="entry name" value="TRAM"/>
    <property type="match status" value="1"/>
</dbReference>